<dbReference type="Pfam" id="PF12837">
    <property type="entry name" value="Fer4_6"/>
    <property type="match status" value="1"/>
</dbReference>
<dbReference type="Gene3D" id="3.30.70.20">
    <property type="match status" value="1"/>
</dbReference>
<dbReference type="PANTHER" id="PTHR42895">
    <property type="entry name" value="IRON-SULFUR CLUSTER-BINDING PROTEIN-RELATED"/>
    <property type="match status" value="1"/>
</dbReference>
<proteinExistence type="predicted"/>
<gene>
    <name evidence="3" type="ORF">DPF_1446</name>
</gene>
<dbReference type="InterPro" id="IPR017896">
    <property type="entry name" value="4Fe4S_Fe-S-bd"/>
</dbReference>
<feature type="domain" description="4Fe-4S ferredoxin-type" evidence="2">
    <location>
        <begin position="6"/>
        <end position="35"/>
    </location>
</feature>
<protein>
    <submittedName>
        <fullName evidence="3">4Fe-4S ferredoxin</fullName>
    </submittedName>
</protein>
<dbReference type="InterPro" id="IPR052911">
    <property type="entry name" value="Corrinoid_activation_enz"/>
</dbReference>
<dbReference type="EMBL" id="BDFE01000015">
    <property type="protein sequence ID" value="GAU08730.1"/>
    <property type="molecule type" value="Genomic_DNA"/>
</dbReference>
<dbReference type="OrthoDB" id="9795268at2"/>
<feature type="region of interest" description="Disordered" evidence="1">
    <location>
        <begin position="87"/>
        <end position="106"/>
    </location>
</feature>
<dbReference type="RefSeq" id="WP_069858820.1">
    <property type="nucleotide sequence ID" value="NZ_BDFE01000015.1"/>
</dbReference>
<evidence type="ECO:0000313" key="3">
    <source>
        <dbReference type="EMBL" id="GAU08730.1"/>
    </source>
</evidence>
<feature type="compositionally biased region" description="Polar residues" evidence="1">
    <location>
        <begin position="87"/>
        <end position="102"/>
    </location>
</feature>
<dbReference type="PROSITE" id="PS51379">
    <property type="entry name" value="4FE4S_FER_2"/>
    <property type="match status" value="2"/>
</dbReference>
<comment type="caution">
    <text evidence="3">The sequence shown here is derived from an EMBL/GenBank/DDBJ whole genome shotgun (WGS) entry which is preliminary data.</text>
</comment>
<name>A0A194AHN8_9BACT</name>
<reference evidence="4" key="1">
    <citation type="submission" date="2016-06" db="EMBL/GenBank/DDBJ databases">
        <title>Draft genome sequence of Desulfoplanes formicivorans strain Pf12B.</title>
        <authorList>
            <person name="Watanabe M."/>
            <person name="Kojima H."/>
            <person name="Fukui M."/>
        </authorList>
    </citation>
    <scope>NUCLEOTIDE SEQUENCE [LARGE SCALE GENOMIC DNA]</scope>
    <source>
        <strain evidence="4">Pf12B</strain>
    </source>
</reference>
<evidence type="ECO:0000256" key="1">
    <source>
        <dbReference type="SAM" id="MobiDB-lite"/>
    </source>
</evidence>
<dbReference type="SUPFAM" id="SSF54862">
    <property type="entry name" value="4Fe-4S ferredoxins"/>
    <property type="match status" value="1"/>
</dbReference>
<dbReference type="AlphaFoldDB" id="A0A194AHN8"/>
<keyword evidence="4" id="KW-1185">Reference proteome</keyword>
<accession>A0A194AHN8</accession>
<dbReference type="PANTHER" id="PTHR42895:SF1">
    <property type="entry name" value="IRON-SULFUR CLUSTER PROTEIN"/>
    <property type="match status" value="1"/>
</dbReference>
<dbReference type="STRING" id="1592317.DPF_1446"/>
<sequence length="238" mass="25244">MQTIRKIIEIDEELCDGCGQCVPNCAEGSIQIINGKAKVVADNLCDGLGACLGHCPRGALSIVERPADAFDPEAVERFLAAKATPQAKTPSQCPSARMQTLQPCPADSPGSSAGGSALSHWPVQIRLVPAQAPFLKDADLLVTADCAALASPTFHADYLQGKVVMMGCPKFDDTSLYLDKFIEIFRNNPPRSITVLRMEVPCCGGLPGLIQAALEKTRADIPVSIVTLSTSGREVQPL</sequence>
<dbReference type="Proteomes" id="UP000095200">
    <property type="component" value="Unassembled WGS sequence"/>
</dbReference>
<evidence type="ECO:0000313" key="4">
    <source>
        <dbReference type="Proteomes" id="UP000095200"/>
    </source>
</evidence>
<feature type="domain" description="4Fe-4S ferredoxin-type" evidence="2">
    <location>
        <begin position="36"/>
        <end position="65"/>
    </location>
</feature>
<organism evidence="3 4">
    <name type="scientific">Desulfoplanes formicivorans</name>
    <dbReference type="NCBI Taxonomy" id="1592317"/>
    <lineage>
        <taxon>Bacteria</taxon>
        <taxon>Pseudomonadati</taxon>
        <taxon>Thermodesulfobacteriota</taxon>
        <taxon>Desulfovibrionia</taxon>
        <taxon>Desulfovibrionales</taxon>
        <taxon>Desulfoplanaceae</taxon>
        <taxon>Desulfoplanes</taxon>
    </lineage>
</organism>
<evidence type="ECO:0000259" key="2">
    <source>
        <dbReference type="PROSITE" id="PS51379"/>
    </source>
</evidence>